<organism evidence="1 2">
    <name type="scientific">Xenopus laevis</name>
    <name type="common">African clawed frog</name>
    <dbReference type="NCBI Taxonomy" id="8355"/>
    <lineage>
        <taxon>Eukaryota</taxon>
        <taxon>Metazoa</taxon>
        <taxon>Chordata</taxon>
        <taxon>Craniata</taxon>
        <taxon>Vertebrata</taxon>
        <taxon>Euteleostomi</taxon>
        <taxon>Amphibia</taxon>
        <taxon>Batrachia</taxon>
        <taxon>Anura</taxon>
        <taxon>Pipoidea</taxon>
        <taxon>Pipidae</taxon>
        <taxon>Xenopodinae</taxon>
        <taxon>Xenopus</taxon>
        <taxon>Xenopus</taxon>
    </lineage>
</organism>
<proteinExistence type="predicted"/>
<protein>
    <submittedName>
        <fullName evidence="1">Uncharacterized protein</fullName>
    </submittedName>
</protein>
<dbReference type="EMBL" id="CM004466">
    <property type="protein sequence ID" value="OCU00477.1"/>
    <property type="molecule type" value="Genomic_DNA"/>
</dbReference>
<dbReference type="AlphaFoldDB" id="A0A974E0S6"/>
<evidence type="ECO:0000313" key="1">
    <source>
        <dbReference type="EMBL" id="OCU00477.1"/>
    </source>
</evidence>
<accession>A0A974E0S6</accession>
<reference evidence="2" key="1">
    <citation type="journal article" date="2016" name="Nature">
        <title>Genome evolution in the allotetraploid frog Xenopus laevis.</title>
        <authorList>
            <person name="Session A.M."/>
            <person name="Uno Y."/>
            <person name="Kwon T."/>
            <person name="Chapman J.A."/>
            <person name="Toyoda A."/>
            <person name="Takahashi S."/>
            <person name="Fukui A."/>
            <person name="Hikosaka A."/>
            <person name="Suzuki A."/>
            <person name="Kondo M."/>
            <person name="van Heeringen S.J."/>
            <person name="Quigley I."/>
            <person name="Heinz S."/>
            <person name="Ogino H."/>
            <person name="Ochi H."/>
            <person name="Hellsten U."/>
            <person name="Lyons J.B."/>
            <person name="Simakov O."/>
            <person name="Putnam N."/>
            <person name="Stites J."/>
            <person name="Kuroki Y."/>
            <person name="Tanaka T."/>
            <person name="Michiue T."/>
            <person name="Watanabe M."/>
            <person name="Bogdanovic O."/>
            <person name="Lister R."/>
            <person name="Georgiou G."/>
            <person name="Paranjpe S.S."/>
            <person name="van Kruijsbergen I."/>
            <person name="Shu S."/>
            <person name="Carlson J."/>
            <person name="Kinoshita T."/>
            <person name="Ohta Y."/>
            <person name="Mawaribuchi S."/>
            <person name="Jenkins J."/>
            <person name="Grimwood J."/>
            <person name="Schmutz J."/>
            <person name="Mitros T."/>
            <person name="Mozaffari S.V."/>
            <person name="Suzuki Y."/>
            <person name="Haramoto Y."/>
            <person name="Yamamoto T.S."/>
            <person name="Takagi C."/>
            <person name="Heald R."/>
            <person name="Miller K."/>
            <person name="Haudenschild C."/>
            <person name="Kitzman J."/>
            <person name="Nakayama T."/>
            <person name="Izutsu Y."/>
            <person name="Robert J."/>
            <person name="Fortriede J."/>
            <person name="Burns K."/>
            <person name="Lotay V."/>
            <person name="Karimi K."/>
            <person name="Yasuoka Y."/>
            <person name="Dichmann D.S."/>
            <person name="Flajnik M.F."/>
            <person name="Houston D.W."/>
            <person name="Shendure J."/>
            <person name="DuPasquier L."/>
            <person name="Vize P.D."/>
            <person name="Zorn A.M."/>
            <person name="Ito M."/>
            <person name="Marcotte E.M."/>
            <person name="Wallingford J.B."/>
            <person name="Ito Y."/>
            <person name="Asashima M."/>
            <person name="Ueno N."/>
            <person name="Matsuda Y."/>
            <person name="Veenstra G.J."/>
            <person name="Fujiyama A."/>
            <person name="Harland R.M."/>
            <person name="Taira M."/>
            <person name="Rokhsar D.S."/>
        </authorList>
    </citation>
    <scope>NUCLEOTIDE SEQUENCE [LARGE SCALE GENOMIC DNA]</scope>
    <source>
        <strain evidence="2">J</strain>
    </source>
</reference>
<evidence type="ECO:0000313" key="2">
    <source>
        <dbReference type="Proteomes" id="UP000694892"/>
    </source>
</evidence>
<sequence length="79" mass="8568">MGGSFGGGRDVTSRYHDITSNVPMGAHRSRAALDQNILLAIIKGVVHPFKSLPCSGTDLWKGHQDLGLGRQDFRGRHKA</sequence>
<gene>
    <name evidence="1" type="ORF">XELAEV_18006254mg</name>
</gene>
<dbReference type="Proteomes" id="UP000694892">
    <property type="component" value="Chromosome 1L"/>
</dbReference>
<name>A0A974E0S6_XENLA</name>